<dbReference type="GeneID" id="25264589"/>
<dbReference type="GO" id="GO:0008650">
    <property type="term" value="F:rRNA (uridine-2'-O-)-methyltransferase activity"/>
    <property type="evidence" value="ECO:0007669"/>
    <property type="project" value="TreeGrafter"/>
</dbReference>
<keyword evidence="11" id="KW-1185">Reference proteome</keyword>
<proteinExistence type="inferred from homology"/>
<evidence type="ECO:0000256" key="6">
    <source>
        <dbReference type="ARBA" id="ARBA00041184"/>
    </source>
</evidence>
<dbReference type="OrthoDB" id="20105at2759"/>
<organism evidence="10 11">
    <name type="scientific">Tilletiaria anomala (strain ATCC 24038 / CBS 436.72 / UBC 951)</name>
    <dbReference type="NCBI Taxonomy" id="1037660"/>
    <lineage>
        <taxon>Eukaryota</taxon>
        <taxon>Fungi</taxon>
        <taxon>Dikarya</taxon>
        <taxon>Basidiomycota</taxon>
        <taxon>Ustilaginomycotina</taxon>
        <taxon>Exobasidiomycetes</taxon>
        <taxon>Georgefischeriales</taxon>
        <taxon>Tilletiariaceae</taxon>
        <taxon>Tilletiaria</taxon>
    </lineage>
</organism>
<name>A0A066VW43_TILAU</name>
<reference evidence="10 11" key="1">
    <citation type="submission" date="2014-05" db="EMBL/GenBank/DDBJ databases">
        <title>Draft genome sequence of a rare smut relative, Tilletiaria anomala UBC 951.</title>
        <authorList>
            <consortium name="DOE Joint Genome Institute"/>
            <person name="Toome M."/>
            <person name="Kuo A."/>
            <person name="Henrissat B."/>
            <person name="Lipzen A."/>
            <person name="Tritt A."/>
            <person name="Yoshinaga Y."/>
            <person name="Zane M."/>
            <person name="Barry K."/>
            <person name="Grigoriev I.V."/>
            <person name="Spatafora J.W."/>
            <person name="Aimea M.C."/>
        </authorList>
    </citation>
    <scope>NUCLEOTIDE SEQUENCE [LARGE SCALE GENOMIC DNA]</scope>
    <source>
        <strain evidence="10 11">UBC 951</strain>
    </source>
</reference>
<dbReference type="PANTHER" id="PTHR10920:SF18">
    <property type="entry name" value="RRNA METHYLTRANSFERASE 2, MITOCHONDRIAL"/>
    <property type="match status" value="1"/>
</dbReference>
<dbReference type="InterPro" id="IPR029063">
    <property type="entry name" value="SAM-dependent_MTases_sf"/>
</dbReference>
<dbReference type="Pfam" id="PF01728">
    <property type="entry name" value="FtsJ"/>
    <property type="match status" value="1"/>
</dbReference>
<keyword evidence="2" id="KW-0698">rRNA processing</keyword>
<dbReference type="GO" id="GO:0005739">
    <property type="term" value="C:mitochondrion"/>
    <property type="evidence" value="ECO:0007669"/>
    <property type="project" value="TreeGrafter"/>
</dbReference>
<evidence type="ECO:0000256" key="1">
    <source>
        <dbReference type="ARBA" id="ARBA00009258"/>
    </source>
</evidence>
<dbReference type="Proteomes" id="UP000027361">
    <property type="component" value="Unassembled WGS sequence"/>
</dbReference>
<dbReference type="Gene3D" id="3.40.50.150">
    <property type="entry name" value="Vaccinia Virus protein VP39"/>
    <property type="match status" value="1"/>
</dbReference>
<dbReference type="AlphaFoldDB" id="A0A066VW43"/>
<dbReference type="EMBL" id="JMSN01000051">
    <property type="protein sequence ID" value="KDN44503.1"/>
    <property type="molecule type" value="Genomic_DNA"/>
</dbReference>
<comment type="caution">
    <text evidence="10">The sequence shown here is derived from an EMBL/GenBank/DDBJ whole genome shotgun (WGS) entry which is preliminary data.</text>
</comment>
<evidence type="ECO:0000256" key="2">
    <source>
        <dbReference type="ARBA" id="ARBA00022552"/>
    </source>
</evidence>
<dbReference type="InterPro" id="IPR050082">
    <property type="entry name" value="RNA_methyltr_RlmE"/>
</dbReference>
<dbReference type="InterPro" id="IPR015507">
    <property type="entry name" value="rRNA-MeTfrase_E"/>
</dbReference>
<dbReference type="OMA" id="WSQVAVN"/>
<dbReference type="SUPFAM" id="SSF53335">
    <property type="entry name" value="S-adenosyl-L-methionine-dependent methyltransferases"/>
    <property type="match status" value="1"/>
</dbReference>
<feature type="region of interest" description="Disordered" evidence="8">
    <location>
        <begin position="28"/>
        <end position="48"/>
    </location>
</feature>
<dbReference type="HOGENOM" id="CLU_009422_4_0_1"/>
<keyword evidence="4 10" id="KW-0808">Transferase</keyword>
<feature type="domain" description="Ribosomal RNA methyltransferase FtsJ" evidence="9">
    <location>
        <begin position="52"/>
        <end position="273"/>
    </location>
</feature>
<feature type="active site" description="Proton acceptor" evidence="7">
    <location>
        <position position="227"/>
    </location>
</feature>
<evidence type="ECO:0000256" key="4">
    <source>
        <dbReference type="ARBA" id="ARBA00022679"/>
    </source>
</evidence>
<keyword evidence="5 7" id="KW-0949">S-adenosyl-L-methionine</keyword>
<dbReference type="PIRSF" id="PIRSF005461">
    <property type="entry name" value="23S_rRNA_mtase"/>
    <property type="match status" value="1"/>
</dbReference>
<accession>A0A066VW43</accession>
<evidence type="ECO:0000256" key="7">
    <source>
        <dbReference type="PIRSR" id="PIRSR005461-1"/>
    </source>
</evidence>
<comment type="similarity">
    <text evidence="1">Belongs to the class I-like SAM-binding methyltransferase superfamily. RNA methyltransferase RlmE family.</text>
</comment>
<sequence length="275" mass="29800">MKWTSAICSAGKKLRAASPSSARYLQRQKSDPFVKGRKSAPALGNALQDGPYRSRSAFKLLQLNERFNILQASSEAKAGRPRVIVDLGAAPGGWTQVAVQACATTARPPSKSTLSPCRLFALDILPMDPIQGATVLQGDFLDSKVQDELRRQVLAASSTSLPLGEKENSAEGAGCDGFVDVVLSDMMANTTGNPIRDTVLSLDLVTAAFQFASSTLSRQPSSWFVSKVFPSADSDEFLRLTLKQRFDHVSIVKDKITASRKESREVFWVAKGFRG</sequence>
<gene>
    <name evidence="10" type="ORF">K437DRAFT_257024</name>
</gene>
<dbReference type="PANTHER" id="PTHR10920">
    <property type="entry name" value="RIBOSOMAL RNA METHYLTRANSFERASE"/>
    <property type="match status" value="1"/>
</dbReference>
<evidence type="ECO:0000256" key="8">
    <source>
        <dbReference type="SAM" id="MobiDB-lite"/>
    </source>
</evidence>
<evidence type="ECO:0000256" key="3">
    <source>
        <dbReference type="ARBA" id="ARBA00022603"/>
    </source>
</evidence>
<evidence type="ECO:0000256" key="5">
    <source>
        <dbReference type="ARBA" id="ARBA00022691"/>
    </source>
</evidence>
<dbReference type="InterPro" id="IPR002877">
    <property type="entry name" value="RNA_MeTrfase_FtsJ_dom"/>
</dbReference>
<protein>
    <recommendedName>
        <fullName evidence="6">rRNA methyltransferase 2, mitochondrial</fullName>
    </recommendedName>
</protein>
<keyword evidence="3 10" id="KW-0489">Methyltransferase</keyword>
<evidence type="ECO:0000313" key="10">
    <source>
        <dbReference type="EMBL" id="KDN44503.1"/>
    </source>
</evidence>
<evidence type="ECO:0000313" key="11">
    <source>
        <dbReference type="Proteomes" id="UP000027361"/>
    </source>
</evidence>
<evidence type="ECO:0000259" key="9">
    <source>
        <dbReference type="Pfam" id="PF01728"/>
    </source>
</evidence>
<dbReference type="InParanoid" id="A0A066VW43"/>
<dbReference type="RefSeq" id="XP_013242777.1">
    <property type="nucleotide sequence ID" value="XM_013387323.1"/>
</dbReference>
<dbReference type="HAMAP" id="MF_01547">
    <property type="entry name" value="RNA_methyltr_E"/>
    <property type="match status" value="1"/>
</dbReference>
<dbReference type="STRING" id="1037660.A0A066VW43"/>